<feature type="domain" description="PPM-type phosphatase" evidence="1">
    <location>
        <begin position="193"/>
        <end position="421"/>
    </location>
</feature>
<dbReference type="EMBL" id="JAAWWB010000038">
    <property type="protein sequence ID" value="KAG6737795.1"/>
    <property type="molecule type" value="Genomic_DNA"/>
</dbReference>
<comment type="caution">
    <text evidence="2">The sequence shown here is derived from an EMBL/GenBank/DDBJ whole genome shotgun (WGS) entry which is preliminary data.</text>
</comment>
<dbReference type="PROSITE" id="PS51746">
    <property type="entry name" value="PPM_2"/>
    <property type="match status" value="1"/>
</dbReference>
<dbReference type="InterPro" id="IPR015655">
    <property type="entry name" value="PP2C"/>
</dbReference>
<accession>A0A8X8C202</accession>
<keyword evidence="3" id="KW-1185">Reference proteome</keyword>
<dbReference type="Pfam" id="PF00481">
    <property type="entry name" value="PP2C"/>
    <property type="match status" value="2"/>
</dbReference>
<sequence length="429" mass="47335">MNDLEDFRWGFSLISLALYFLRRLRKAISMGSFSHPPSLPPPPPPPPPPLSCTVSQFFHEEIKAPLIKEDSETTVPVHDQEGNVSQQTQGCVMKRKGLHYEEKIMQEGTMAFEAHQKGLHDESSRINSDVLIKKSGPDSLRIIKVGEGDHNNGTTNLKKRPGRLVVPQYCPKVELAQEDRKLENKEFEVQGRDFYLASKKGRREVMEDGYGVMIDILGDAKQAFFAVIDGHGGRAAVDYVAENLGKNIVKGLQNVGCKEDGQLEQAIRGGYLVTDKEFLSQGVSSGACAATVLLKDGELHAANAGDCRVVLSRNGVADGGFLHCRNGIWRVHGSIAVSRAIGDLHLKEWIISEPEIKRVPLTSDCQFLIMASDGLWDKVNEQEAVDLILRGKNSIESCKKLVDMSLSRGNIDDITVMVINLRSFATNAC</sequence>
<dbReference type="SMART" id="SM00331">
    <property type="entry name" value="PP2C_SIG"/>
    <property type="match status" value="1"/>
</dbReference>
<dbReference type="Proteomes" id="UP000886885">
    <property type="component" value="Chromosome 19D"/>
</dbReference>
<evidence type="ECO:0000313" key="2">
    <source>
        <dbReference type="EMBL" id="KAG6737795.1"/>
    </source>
</evidence>
<evidence type="ECO:0000313" key="3">
    <source>
        <dbReference type="Proteomes" id="UP000886885"/>
    </source>
</evidence>
<dbReference type="GO" id="GO:0004722">
    <property type="term" value="F:protein serine/threonine phosphatase activity"/>
    <property type="evidence" value="ECO:0007669"/>
    <property type="project" value="InterPro"/>
</dbReference>
<dbReference type="InterPro" id="IPR001932">
    <property type="entry name" value="PPM-type_phosphatase-like_dom"/>
</dbReference>
<dbReference type="CDD" id="cd00143">
    <property type="entry name" value="PP2Cc"/>
    <property type="match status" value="1"/>
</dbReference>
<dbReference type="AlphaFoldDB" id="A0A8X8C202"/>
<protein>
    <recommendedName>
        <fullName evidence="1">PPM-type phosphatase domain-containing protein</fullName>
    </recommendedName>
</protein>
<evidence type="ECO:0000259" key="1">
    <source>
        <dbReference type="PROSITE" id="PS51746"/>
    </source>
</evidence>
<name>A0A8X8C202_POPTO</name>
<proteinExistence type="predicted"/>
<gene>
    <name evidence="2" type="ORF">POTOM_059325</name>
</gene>
<dbReference type="PANTHER" id="PTHR13832:SF559">
    <property type="entry name" value="PROTEIN PHOSPHATASE 2C 77-RELATED"/>
    <property type="match status" value="1"/>
</dbReference>
<organism evidence="2 3">
    <name type="scientific">Populus tomentosa</name>
    <name type="common">Chinese white poplar</name>
    <dbReference type="NCBI Taxonomy" id="118781"/>
    <lineage>
        <taxon>Eukaryota</taxon>
        <taxon>Viridiplantae</taxon>
        <taxon>Streptophyta</taxon>
        <taxon>Embryophyta</taxon>
        <taxon>Tracheophyta</taxon>
        <taxon>Spermatophyta</taxon>
        <taxon>Magnoliopsida</taxon>
        <taxon>eudicotyledons</taxon>
        <taxon>Gunneridae</taxon>
        <taxon>Pentapetalae</taxon>
        <taxon>rosids</taxon>
        <taxon>fabids</taxon>
        <taxon>Malpighiales</taxon>
        <taxon>Salicaceae</taxon>
        <taxon>Saliceae</taxon>
        <taxon>Populus</taxon>
    </lineage>
</organism>
<dbReference type="OrthoDB" id="10264738at2759"/>
<reference evidence="2" key="1">
    <citation type="journal article" date="2020" name="bioRxiv">
        <title>Hybrid origin of Populus tomentosa Carr. identified through genome sequencing and phylogenomic analysis.</title>
        <authorList>
            <person name="An X."/>
            <person name="Gao K."/>
            <person name="Chen Z."/>
            <person name="Li J."/>
            <person name="Yang X."/>
            <person name="Yang X."/>
            <person name="Zhou J."/>
            <person name="Guo T."/>
            <person name="Zhao T."/>
            <person name="Huang S."/>
            <person name="Miao D."/>
            <person name="Khan W.U."/>
            <person name="Rao P."/>
            <person name="Ye M."/>
            <person name="Lei B."/>
            <person name="Liao W."/>
            <person name="Wang J."/>
            <person name="Ji L."/>
            <person name="Li Y."/>
            <person name="Guo B."/>
            <person name="Mustafa N.S."/>
            <person name="Li S."/>
            <person name="Yun Q."/>
            <person name="Keller S.R."/>
            <person name="Mao J."/>
            <person name="Zhang R."/>
            <person name="Strauss S.H."/>
        </authorList>
    </citation>
    <scope>NUCLEOTIDE SEQUENCE</scope>
    <source>
        <strain evidence="2">GM15</strain>
        <tissue evidence="2">Leaf</tissue>
    </source>
</reference>
<dbReference type="SMART" id="SM00332">
    <property type="entry name" value="PP2Cc"/>
    <property type="match status" value="1"/>
</dbReference>
<dbReference type="PANTHER" id="PTHR13832">
    <property type="entry name" value="PROTEIN PHOSPHATASE 2C"/>
    <property type="match status" value="1"/>
</dbReference>